<sequence length="524" mass="61062">MKNTTIKPVFFLTGILCLASCDNRTALQVPGFIKNNGTVSLQMQQVRRKETAPAYKKITDKAPDYLSSADSKKRKEILFERLLNACLRYEDDVYVGDLGISCSNDNPEHKRLYEEFLTFYPFVFHIIEDGGISINYKAQNNDELDKYKFIYKISKNSFEEKFKKFENTLERFYGVMQEGMDDAELSFVIYRELLKNTVYSDGSVHSSDALGALIDGKSICQGYGLSYRRLMNGLGIETEAVTGAMIGYPEGHMWNRIKLNGKWYNAEPTWDDNKTGNVYRQDDCLGRYFLTSDYKFHNELNHPYVFSEEYPELPAADDKKYDSDSPVFRNSDKKSNITYHNGYWYYFLDTDRSIYKSNFDGSEKKVLYVKEEISIRNPELHRLEFGTDRIYFIDYVKGHYYLQSENEKYRIYSMDYDGANLKEEKLLPEFRAPLKPESDKPLQKRSCVALRGEIALSKIKDAYFHGTENYFNPQSEQRKEFINTIKEAENLLTTEPSDGDKAALLYVKLQKMRKEYTMPQTCSP</sequence>
<dbReference type="HOGENOM" id="CLU_519659_0_0_12"/>
<organism evidence="2 3">
    <name type="scientific">Treponema pedis str. T A4</name>
    <dbReference type="NCBI Taxonomy" id="1291379"/>
    <lineage>
        <taxon>Bacteria</taxon>
        <taxon>Pseudomonadati</taxon>
        <taxon>Spirochaetota</taxon>
        <taxon>Spirochaetia</taxon>
        <taxon>Spirochaetales</taxon>
        <taxon>Treponemataceae</taxon>
        <taxon>Treponema</taxon>
    </lineage>
</organism>
<proteinExistence type="predicted"/>
<dbReference type="InterPro" id="IPR002931">
    <property type="entry name" value="Transglutaminase-like"/>
</dbReference>
<accession>S6A3J2</accession>
<dbReference type="EMBL" id="CP004120">
    <property type="protein sequence ID" value="AGT43606.1"/>
    <property type="molecule type" value="Genomic_DNA"/>
</dbReference>
<dbReference type="Proteomes" id="UP000015620">
    <property type="component" value="Chromosome"/>
</dbReference>
<evidence type="ECO:0000313" key="2">
    <source>
        <dbReference type="EMBL" id="AGT43606.1"/>
    </source>
</evidence>
<dbReference type="SUPFAM" id="SSF54001">
    <property type="entry name" value="Cysteine proteinases"/>
    <property type="match status" value="1"/>
</dbReference>
<feature type="domain" description="Transglutaminase-like" evidence="1">
    <location>
        <begin position="212"/>
        <end position="270"/>
    </location>
</feature>
<dbReference type="KEGG" id="tped:TPE_1110"/>
<dbReference type="SMART" id="SM00460">
    <property type="entry name" value="TGc"/>
    <property type="match status" value="1"/>
</dbReference>
<dbReference type="Gene3D" id="3.10.620.30">
    <property type="match status" value="1"/>
</dbReference>
<dbReference type="AlphaFoldDB" id="S6A3J2"/>
<dbReference type="OrthoDB" id="9788327at2"/>
<dbReference type="InterPro" id="IPR038765">
    <property type="entry name" value="Papain-like_cys_pep_sf"/>
</dbReference>
<dbReference type="PATRIC" id="fig|1291379.3.peg.1107"/>
<reference evidence="2 3" key="1">
    <citation type="journal article" date="2013" name="PLoS ONE">
        <title>Genome-Wide Relatedness of Treponema pedis, from Gingiva and Necrotic Skin Lesions of Pigs, with the Human Oral Pathogen Treponema denticola.</title>
        <authorList>
            <person name="Svartstrom O."/>
            <person name="Mushtaq M."/>
            <person name="Pringle M."/>
            <person name="Segerman B."/>
        </authorList>
    </citation>
    <scope>NUCLEOTIDE SEQUENCE [LARGE SCALE GENOMIC DNA]</scope>
    <source>
        <strain evidence="2">T A4</strain>
    </source>
</reference>
<dbReference type="GeneID" id="301089729"/>
<dbReference type="RefSeq" id="WP_020964906.1">
    <property type="nucleotide sequence ID" value="NC_022097.1"/>
</dbReference>
<keyword evidence="3" id="KW-1185">Reference proteome</keyword>
<name>S6A3J2_9SPIR</name>
<gene>
    <name evidence="2" type="ORF">TPE_1110</name>
</gene>
<dbReference type="Pfam" id="PF01841">
    <property type="entry name" value="Transglut_core"/>
    <property type="match status" value="1"/>
</dbReference>
<evidence type="ECO:0000313" key="3">
    <source>
        <dbReference type="Proteomes" id="UP000015620"/>
    </source>
</evidence>
<evidence type="ECO:0000259" key="1">
    <source>
        <dbReference type="SMART" id="SM00460"/>
    </source>
</evidence>
<protein>
    <submittedName>
        <fullName evidence="2">Transglutaminase domain-containing protein</fullName>
    </submittedName>
</protein>